<evidence type="ECO:0000313" key="3">
    <source>
        <dbReference type="Proteomes" id="UP000472335"/>
    </source>
</evidence>
<dbReference type="Gene3D" id="3.40.710.10">
    <property type="entry name" value="DD-peptidase/beta-lactamase superfamily"/>
    <property type="match status" value="2"/>
</dbReference>
<dbReference type="RefSeq" id="WP_165265382.1">
    <property type="nucleotide sequence ID" value="NZ_JAAKZY010000151.1"/>
</dbReference>
<proteinExistence type="predicted"/>
<dbReference type="SUPFAM" id="SSF56601">
    <property type="entry name" value="beta-lactamase/transpeptidase-like"/>
    <property type="match status" value="1"/>
</dbReference>
<sequence length="218" mass="23147">MQVRLTFADRTDGDHVEESGSLDDTMSLYRWLVADSGLRGLAEVEEGLYESIDEPTRSPDPYTVPGSATTLENAKASVSCEDVSMRTAFRHSCDTVFARMAVDLGQSQLKKTAEKFGFNADKFTPLRVGRSEFPGDMSEGQAALAGIGQFKVTDAAGKVLKSYDDSATTRVVSEGTAAELREAMAEVVTVTVEGVGGTVSTAGIARRLMEAAVSGSGQ</sequence>
<comment type="caution">
    <text evidence="2">The sequence shown here is derived from an EMBL/GenBank/DDBJ whole genome shotgun (WGS) entry which is preliminary data.</text>
</comment>
<dbReference type="InterPro" id="IPR001460">
    <property type="entry name" value="PCN-bd_Tpept"/>
</dbReference>
<organism evidence="2 3">
    <name type="scientific">Streptomyces scabichelini</name>
    <dbReference type="NCBI Taxonomy" id="2711217"/>
    <lineage>
        <taxon>Bacteria</taxon>
        <taxon>Bacillati</taxon>
        <taxon>Actinomycetota</taxon>
        <taxon>Actinomycetes</taxon>
        <taxon>Kitasatosporales</taxon>
        <taxon>Streptomycetaceae</taxon>
        <taxon>Streptomyces</taxon>
    </lineage>
</organism>
<dbReference type="Proteomes" id="UP000472335">
    <property type="component" value="Unassembled WGS sequence"/>
</dbReference>
<dbReference type="PANTHER" id="PTHR30627">
    <property type="entry name" value="PEPTIDOGLYCAN D,D-TRANSPEPTIDASE"/>
    <property type="match status" value="1"/>
</dbReference>
<protein>
    <recommendedName>
        <fullName evidence="1">Penicillin-binding protein transpeptidase domain-containing protein</fullName>
    </recommendedName>
</protein>
<dbReference type="Pfam" id="PF00905">
    <property type="entry name" value="Transpeptidase"/>
    <property type="match status" value="1"/>
</dbReference>
<dbReference type="InterPro" id="IPR012338">
    <property type="entry name" value="Beta-lactam/transpept-like"/>
</dbReference>
<dbReference type="GO" id="GO:0005886">
    <property type="term" value="C:plasma membrane"/>
    <property type="evidence" value="ECO:0007669"/>
    <property type="project" value="TreeGrafter"/>
</dbReference>
<feature type="domain" description="Penicillin-binding protein transpeptidase" evidence="1">
    <location>
        <begin position="71"/>
        <end position="153"/>
    </location>
</feature>
<keyword evidence="3" id="KW-1185">Reference proteome</keyword>
<dbReference type="GO" id="GO:0071972">
    <property type="term" value="F:peptidoglycan L,D-transpeptidase activity"/>
    <property type="evidence" value="ECO:0007669"/>
    <property type="project" value="TreeGrafter"/>
</dbReference>
<accession>A0A6G4VEY6</accession>
<dbReference type="AlphaFoldDB" id="A0A6G4VEY6"/>
<name>A0A6G4VEY6_9ACTN</name>
<evidence type="ECO:0000259" key="1">
    <source>
        <dbReference type="Pfam" id="PF00905"/>
    </source>
</evidence>
<evidence type="ECO:0000313" key="2">
    <source>
        <dbReference type="EMBL" id="NGO12702.1"/>
    </source>
</evidence>
<gene>
    <name evidence="2" type="ORF">G5C60_35095</name>
</gene>
<dbReference type="GO" id="GO:0008658">
    <property type="term" value="F:penicillin binding"/>
    <property type="evidence" value="ECO:0007669"/>
    <property type="project" value="InterPro"/>
</dbReference>
<dbReference type="EMBL" id="JAAKZY010000151">
    <property type="protein sequence ID" value="NGO12702.1"/>
    <property type="molecule type" value="Genomic_DNA"/>
</dbReference>
<dbReference type="InterPro" id="IPR050515">
    <property type="entry name" value="Beta-lactam/transpept"/>
</dbReference>
<dbReference type="GO" id="GO:0071555">
    <property type="term" value="P:cell wall organization"/>
    <property type="evidence" value="ECO:0007669"/>
    <property type="project" value="TreeGrafter"/>
</dbReference>
<dbReference type="PANTHER" id="PTHR30627:SF24">
    <property type="entry name" value="PENICILLIN-BINDING PROTEIN 4B"/>
    <property type="match status" value="1"/>
</dbReference>
<reference evidence="2 3" key="1">
    <citation type="submission" date="2020-02" db="EMBL/GenBank/DDBJ databases">
        <title>Whole-genome analyses of novel actinobacteria.</title>
        <authorList>
            <person name="Sahin N."/>
            <person name="Gencbay T."/>
        </authorList>
    </citation>
    <scope>NUCLEOTIDE SEQUENCE [LARGE SCALE GENOMIC DNA]</scope>
    <source>
        <strain evidence="2 3">HC44</strain>
    </source>
</reference>